<name>F0X8A1_GROCL</name>
<evidence type="ECO:0000313" key="3">
    <source>
        <dbReference type="Proteomes" id="UP000007796"/>
    </source>
</evidence>
<feature type="region of interest" description="Disordered" evidence="1">
    <location>
        <begin position="202"/>
        <end position="272"/>
    </location>
</feature>
<dbReference type="Proteomes" id="UP000007796">
    <property type="component" value="Unassembled WGS sequence"/>
</dbReference>
<protein>
    <submittedName>
        <fullName evidence="2">Uncharacterized protein</fullName>
    </submittedName>
</protein>
<accession>F0X8A1</accession>
<dbReference type="EMBL" id="GL629735">
    <property type="protein sequence ID" value="EFX05708.1"/>
    <property type="molecule type" value="Genomic_DNA"/>
</dbReference>
<keyword evidence="3" id="KW-1185">Reference proteome</keyword>
<dbReference type="InParanoid" id="F0X8A1"/>
<evidence type="ECO:0000313" key="2">
    <source>
        <dbReference type="EMBL" id="EFX05708.1"/>
    </source>
</evidence>
<evidence type="ECO:0000256" key="1">
    <source>
        <dbReference type="SAM" id="MobiDB-lite"/>
    </source>
</evidence>
<dbReference type="HOGENOM" id="CLU_625630_0_0_1"/>
<dbReference type="eggNOG" id="ENOG502SQ5Q">
    <property type="taxonomic scope" value="Eukaryota"/>
</dbReference>
<organism evidence="3">
    <name type="scientific">Grosmannia clavigera (strain kw1407 / UAMH 11150)</name>
    <name type="common">Blue stain fungus</name>
    <name type="synonym">Graphiocladiella clavigera</name>
    <dbReference type="NCBI Taxonomy" id="655863"/>
    <lineage>
        <taxon>Eukaryota</taxon>
        <taxon>Fungi</taxon>
        <taxon>Dikarya</taxon>
        <taxon>Ascomycota</taxon>
        <taxon>Pezizomycotina</taxon>
        <taxon>Sordariomycetes</taxon>
        <taxon>Sordariomycetidae</taxon>
        <taxon>Ophiostomatales</taxon>
        <taxon>Ophiostomataceae</taxon>
        <taxon>Leptographium</taxon>
    </lineage>
</organism>
<sequence>MSRRFFDKYPGSTVWAGVLPVYLPLAKESPGWPVAQDSPAMELLATVLQASRELGDYALQAACLREMICSSQDPRALFSTLIQLQLKVMGDKVGALQSLLSTYLLADDDTSRLALRMHLAEFAPVSTQWDRAVDQAALEWSRLKVLRALSLTMQGDISAEAKDEARLADQLLAGIPDHWPPQGGTVGDRKLLFTLPDPSVTPPAIIRSVTPPPARGRVRVRRIPKKGKPTHKGKEKAHDDADTSNKENGQPPHPPNAFGPSQFPARLGFQGHEPLYKPPFPYPSYQMNPEPYWSSSFQYPYFSPYISPYSNQPYMPAPFDQSPQYAPPPEVRADPTAESEREGSKKLRARVQQLVAKNMNLELEMRKQKEITKEREKIEAFAKQKKDAELASAKQEAEEIAAAAIAAAVEKAIKKIKSKVAEEDEAVSESNTVARKEV</sequence>
<dbReference type="STRING" id="655863.F0X8A1"/>
<gene>
    <name evidence="2" type="ORF">CMQ_3777</name>
</gene>
<dbReference type="OrthoDB" id="4838614at2759"/>
<dbReference type="GeneID" id="25976914"/>
<feature type="region of interest" description="Disordered" evidence="1">
    <location>
        <begin position="317"/>
        <end position="346"/>
    </location>
</feature>
<reference evidence="2 3" key="1">
    <citation type="journal article" date="2011" name="Proc. Natl. Acad. Sci. U.S.A.">
        <title>Genome and transcriptome analyses of the mountain pine beetle-fungal symbiont Grosmannia clavigera, a lodgepole pine pathogen.</title>
        <authorList>
            <person name="DiGuistini S."/>
            <person name="Wang Y."/>
            <person name="Liao N.Y."/>
            <person name="Taylor G."/>
            <person name="Tanguay P."/>
            <person name="Feau N."/>
            <person name="Henrissat B."/>
            <person name="Chan S.K."/>
            <person name="Hesse-Orce U."/>
            <person name="Alamouti S.M."/>
            <person name="Tsui C.K.M."/>
            <person name="Docking R.T."/>
            <person name="Levasseur A."/>
            <person name="Haridas S."/>
            <person name="Robertson G."/>
            <person name="Birol I."/>
            <person name="Holt R.A."/>
            <person name="Marra M.A."/>
            <person name="Hamelin R.C."/>
            <person name="Hirst M."/>
            <person name="Jones S.J.M."/>
            <person name="Bohlmann J."/>
            <person name="Breuil C."/>
        </authorList>
    </citation>
    <scope>NUCLEOTIDE SEQUENCE [LARGE SCALE GENOMIC DNA]</scope>
    <source>
        <strain evidence="3">kw1407 / UAMH 11150</strain>
    </source>
</reference>
<feature type="compositionally biased region" description="Basic residues" evidence="1">
    <location>
        <begin position="216"/>
        <end position="235"/>
    </location>
</feature>
<feature type="compositionally biased region" description="Basic and acidic residues" evidence="1">
    <location>
        <begin position="331"/>
        <end position="345"/>
    </location>
</feature>
<dbReference type="AlphaFoldDB" id="F0X8A1"/>
<proteinExistence type="predicted"/>
<feature type="compositionally biased region" description="Basic and acidic residues" evidence="1">
    <location>
        <begin position="236"/>
        <end position="245"/>
    </location>
</feature>
<dbReference type="RefSeq" id="XP_014175190.1">
    <property type="nucleotide sequence ID" value="XM_014319715.1"/>
</dbReference>